<name>A0A448WWN4_9PLAT</name>
<gene>
    <name evidence="1" type="ORF">PXEA_LOCUS15424</name>
</gene>
<dbReference type="OrthoDB" id="10251809at2759"/>
<protein>
    <submittedName>
        <fullName evidence="1">Uncharacterized protein</fullName>
    </submittedName>
</protein>
<proteinExistence type="predicted"/>
<comment type="caution">
    <text evidence="1">The sequence shown here is derived from an EMBL/GenBank/DDBJ whole genome shotgun (WGS) entry which is preliminary data.</text>
</comment>
<evidence type="ECO:0000313" key="1">
    <source>
        <dbReference type="EMBL" id="VEL21984.1"/>
    </source>
</evidence>
<dbReference type="Gene3D" id="1.20.920.30">
    <property type="match status" value="1"/>
</dbReference>
<organism evidence="1 2">
    <name type="scientific">Protopolystoma xenopodis</name>
    <dbReference type="NCBI Taxonomy" id="117903"/>
    <lineage>
        <taxon>Eukaryota</taxon>
        <taxon>Metazoa</taxon>
        <taxon>Spiralia</taxon>
        <taxon>Lophotrochozoa</taxon>
        <taxon>Platyhelminthes</taxon>
        <taxon>Monogenea</taxon>
        <taxon>Polyopisthocotylea</taxon>
        <taxon>Polystomatidea</taxon>
        <taxon>Polystomatidae</taxon>
        <taxon>Protopolystoma</taxon>
    </lineage>
</organism>
<keyword evidence="2" id="KW-1185">Reference proteome</keyword>
<dbReference type="Proteomes" id="UP000784294">
    <property type="component" value="Unassembled WGS sequence"/>
</dbReference>
<reference evidence="1" key="1">
    <citation type="submission" date="2018-11" db="EMBL/GenBank/DDBJ databases">
        <authorList>
            <consortium name="Pathogen Informatics"/>
        </authorList>
    </citation>
    <scope>NUCLEOTIDE SEQUENCE</scope>
</reference>
<sequence>MMRVIADRFISSEDMAWFEKNLLRAVREEMGPEYTSYLDKEMYFVDFLRDAPEATGDEAEDFDFAAPKIYEPASLCSNIYLFGSKSTGMLGEKSRIRLSASINFLYMQPIIQSLCVLNDKNV</sequence>
<dbReference type="AlphaFoldDB" id="A0A448WWN4"/>
<evidence type="ECO:0000313" key="2">
    <source>
        <dbReference type="Proteomes" id="UP000784294"/>
    </source>
</evidence>
<accession>A0A448WWN4</accession>
<dbReference type="EMBL" id="CAAALY010054094">
    <property type="protein sequence ID" value="VEL21984.1"/>
    <property type="molecule type" value="Genomic_DNA"/>
</dbReference>